<dbReference type="AlphaFoldDB" id="A0A4U1JDF8"/>
<dbReference type="InterPro" id="IPR036866">
    <property type="entry name" value="RibonucZ/Hydroxyglut_hydro"/>
</dbReference>
<dbReference type="RefSeq" id="WP_136929452.1">
    <property type="nucleotide sequence ID" value="NZ_SSMQ01000012.1"/>
</dbReference>
<dbReference type="InterPro" id="IPR001279">
    <property type="entry name" value="Metallo-B-lactamas"/>
</dbReference>
<dbReference type="GO" id="GO:0016787">
    <property type="term" value="F:hydrolase activity"/>
    <property type="evidence" value="ECO:0007669"/>
    <property type="project" value="UniProtKB-KW"/>
</dbReference>
<evidence type="ECO:0000259" key="1">
    <source>
        <dbReference type="SMART" id="SM00849"/>
    </source>
</evidence>
<evidence type="ECO:0000313" key="2">
    <source>
        <dbReference type="EMBL" id="TKD08853.1"/>
    </source>
</evidence>
<dbReference type="Gene3D" id="1.10.10.10">
    <property type="entry name" value="Winged helix-like DNA-binding domain superfamily/Winged helix DNA-binding domain"/>
    <property type="match status" value="1"/>
</dbReference>
<dbReference type="SMART" id="SM00849">
    <property type="entry name" value="Lactamase_B"/>
    <property type="match status" value="1"/>
</dbReference>
<dbReference type="InterPro" id="IPR041516">
    <property type="entry name" value="LACTB2_WH"/>
</dbReference>
<organism evidence="2 3">
    <name type="scientific">Polyangium fumosum</name>
    <dbReference type="NCBI Taxonomy" id="889272"/>
    <lineage>
        <taxon>Bacteria</taxon>
        <taxon>Pseudomonadati</taxon>
        <taxon>Myxococcota</taxon>
        <taxon>Polyangia</taxon>
        <taxon>Polyangiales</taxon>
        <taxon>Polyangiaceae</taxon>
        <taxon>Polyangium</taxon>
    </lineage>
</organism>
<dbReference type="Proteomes" id="UP000309215">
    <property type="component" value="Unassembled WGS sequence"/>
</dbReference>
<keyword evidence="3" id="KW-1185">Reference proteome</keyword>
<sequence length="284" mass="30988">MGRPWRVTLGVERFPALTPTLPPATHTNSYALGEREVLLIEPATPFDDERRAWLAWARSLSSRGRHPIGIVLTHHHVDHVGGAWFFANELRLPLLAHRETAARLAGEARVDRHIEDGERIVLDGPHPMPLRVLHTPGHAPGHVCLFDEDTGTAVVGDMVASEGTILIEPVDGDMIEYLAQLDRLAGLSAAVALPAHGDPIDEPTTLFRRYIAHRLAREAKVVAAFASMPAEGANLDALLPVAYADTPPLLWPLARMSLEAHLVKLEREGRVLRTGDGGYRLAAG</sequence>
<dbReference type="PANTHER" id="PTHR23131:SF0">
    <property type="entry name" value="ENDORIBONUCLEASE LACTB2"/>
    <property type="match status" value="1"/>
</dbReference>
<dbReference type="InterPro" id="IPR050662">
    <property type="entry name" value="Sec-metab_biosynth-thioest"/>
</dbReference>
<comment type="caution">
    <text evidence="2">The sequence shown here is derived from an EMBL/GenBank/DDBJ whole genome shotgun (WGS) entry which is preliminary data.</text>
</comment>
<dbReference type="PANTHER" id="PTHR23131">
    <property type="entry name" value="ENDORIBONUCLEASE LACTB2"/>
    <property type="match status" value="1"/>
</dbReference>
<gene>
    <name evidence="2" type="ORF">E8A74_13760</name>
</gene>
<dbReference type="EMBL" id="SSMQ01000012">
    <property type="protein sequence ID" value="TKD08853.1"/>
    <property type="molecule type" value="Genomic_DNA"/>
</dbReference>
<dbReference type="Pfam" id="PF17778">
    <property type="entry name" value="WHD_BLACT"/>
    <property type="match status" value="1"/>
</dbReference>
<protein>
    <submittedName>
        <fullName evidence="2">MBL fold metallo-hydrolase</fullName>
    </submittedName>
</protein>
<dbReference type="SUPFAM" id="SSF56281">
    <property type="entry name" value="Metallo-hydrolase/oxidoreductase"/>
    <property type="match status" value="1"/>
</dbReference>
<accession>A0A4U1JDF8</accession>
<feature type="domain" description="Metallo-beta-lactamase" evidence="1">
    <location>
        <begin position="26"/>
        <end position="196"/>
    </location>
</feature>
<name>A0A4U1JDF8_9BACT</name>
<dbReference type="Pfam" id="PF00753">
    <property type="entry name" value="Lactamase_B"/>
    <property type="match status" value="1"/>
</dbReference>
<evidence type="ECO:0000313" key="3">
    <source>
        <dbReference type="Proteomes" id="UP000309215"/>
    </source>
</evidence>
<proteinExistence type="predicted"/>
<reference evidence="2 3" key="1">
    <citation type="submission" date="2019-04" db="EMBL/GenBank/DDBJ databases">
        <authorList>
            <person name="Li Y."/>
            <person name="Wang J."/>
        </authorList>
    </citation>
    <scope>NUCLEOTIDE SEQUENCE [LARGE SCALE GENOMIC DNA]</scope>
    <source>
        <strain evidence="2 3">DSM 14668</strain>
    </source>
</reference>
<dbReference type="InterPro" id="IPR036388">
    <property type="entry name" value="WH-like_DNA-bd_sf"/>
</dbReference>
<keyword evidence="2" id="KW-0378">Hydrolase</keyword>
<dbReference type="OrthoDB" id="9784009at2"/>
<dbReference type="Gene3D" id="3.60.15.10">
    <property type="entry name" value="Ribonuclease Z/Hydroxyacylglutathione hydrolase-like"/>
    <property type="match status" value="1"/>
</dbReference>